<proteinExistence type="predicted"/>
<dbReference type="Proteomes" id="UP000285710">
    <property type="component" value="Unassembled WGS sequence"/>
</dbReference>
<organism evidence="1 2">
    <name type="scientific">Paenirhodobacter populi</name>
    <dbReference type="NCBI Taxonomy" id="2306993"/>
    <lineage>
        <taxon>Bacteria</taxon>
        <taxon>Pseudomonadati</taxon>
        <taxon>Pseudomonadota</taxon>
        <taxon>Alphaproteobacteria</taxon>
        <taxon>Rhodobacterales</taxon>
        <taxon>Rhodobacter group</taxon>
        <taxon>Paenirhodobacter</taxon>
    </lineage>
</organism>
<reference evidence="1 2" key="2">
    <citation type="submission" date="2019-01" db="EMBL/GenBank/DDBJ databases">
        <authorList>
            <person name="Li Y."/>
        </authorList>
    </citation>
    <scope>NUCLEOTIDE SEQUENCE [LARGE SCALE GENOMIC DNA]</scope>
    <source>
        <strain evidence="1 2">2D-5</strain>
    </source>
</reference>
<keyword evidence="2" id="KW-1185">Reference proteome</keyword>
<evidence type="ECO:0000313" key="2">
    <source>
        <dbReference type="Proteomes" id="UP000285710"/>
    </source>
</evidence>
<protein>
    <submittedName>
        <fullName evidence="1">Uncharacterized protein</fullName>
    </submittedName>
</protein>
<dbReference type="AlphaFoldDB" id="A0A443IVA5"/>
<reference evidence="1 2" key="1">
    <citation type="submission" date="2019-01" db="EMBL/GenBank/DDBJ databases">
        <title>Sinorhodobacter populi sp. nov. isolated from the symptomatic bark tissue of Populus euramericana canker.</title>
        <authorList>
            <person name="Xu G."/>
        </authorList>
    </citation>
    <scope>NUCLEOTIDE SEQUENCE [LARGE SCALE GENOMIC DNA]</scope>
    <source>
        <strain evidence="1 2">2D-5</strain>
    </source>
</reference>
<evidence type="ECO:0000313" key="1">
    <source>
        <dbReference type="EMBL" id="RWR12048.1"/>
    </source>
</evidence>
<comment type="caution">
    <text evidence="1">The sequence shown here is derived from an EMBL/GenBank/DDBJ whole genome shotgun (WGS) entry which is preliminary data.</text>
</comment>
<gene>
    <name evidence="1" type="ORF">D2T33_10195</name>
</gene>
<accession>A0A443IVA5</accession>
<sequence length="174" mass="19370">MTYTLAEIAAKFARLDAVPDEHSAQYLTTLRNLTQRHHLPPTEQIGRSFIYNDAAAITIRLAQIAAEFGLPRTTIDTLSRWLTNSGNRRRKVEGGFMGVARAEEAIERATAGETFNVYIVMHADRSVAVKADWTPDRPKSERVINASPEISPEIARFSLPASRLISEILPLLKA</sequence>
<dbReference type="EMBL" id="SAUW01000009">
    <property type="protein sequence ID" value="RWR12048.1"/>
    <property type="molecule type" value="Genomic_DNA"/>
</dbReference>
<name>A0A443IVA5_9RHOB</name>
<dbReference type="RefSeq" id="WP_128269708.1">
    <property type="nucleotide sequence ID" value="NZ_SAUW01000009.1"/>
</dbReference>